<keyword evidence="5" id="KW-0472">Membrane</keyword>
<dbReference type="GO" id="GO:0006955">
    <property type="term" value="P:immune response"/>
    <property type="evidence" value="ECO:0007669"/>
    <property type="project" value="TreeGrafter"/>
</dbReference>
<keyword evidence="8" id="KW-0393">Immunoglobulin domain</keyword>
<sequence>MTLCLCLPVWLDLQFLPDPVFEGEVLTLKCQGWMHTQLSQVTFYKDGKPLNCSKNHQVCFIETATVKNRGQYSCKGQKTYTTRWLTYTSEAIRVQVQELFLPPVLSAIPSPELGEDSPLTLRCQTKPHPQKSTWQLFFSFHKNGHILQERSLHPELSVPEVKERDSGLYWCKVALEGHRVQKQSPPLEIKVQAPVSRPLLTLQPRAAGLAVGDVVELLCKAERGSPPILYSFYLNGEILGNYSALHGEAAPLRFLLKSEQDAGNYTCEAENIISRASSRPVKLSMNGTFCPQTRL</sequence>
<dbReference type="GO" id="GO:0004888">
    <property type="term" value="F:transmembrane signaling receptor activity"/>
    <property type="evidence" value="ECO:0007669"/>
    <property type="project" value="TreeGrafter"/>
</dbReference>
<evidence type="ECO:0000259" key="9">
    <source>
        <dbReference type="PROSITE" id="PS50835"/>
    </source>
</evidence>
<evidence type="ECO:0000256" key="1">
    <source>
        <dbReference type="ARBA" id="ARBA00004236"/>
    </source>
</evidence>
<dbReference type="InterPro" id="IPR036179">
    <property type="entry name" value="Ig-like_dom_sf"/>
</dbReference>
<dbReference type="Pfam" id="PF13927">
    <property type="entry name" value="Ig_3"/>
    <property type="match status" value="1"/>
</dbReference>
<name>A0A5E4BUM3_MARMO</name>
<dbReference type="GO" id="GO:0009897">
    <property type="term" value="C:external side of plasma membrane"/>
    <property type="evidence" value="ECO:0007669"/>
    <property type="project" value="TreeGrafter"/>
</dbReference>
<evidence type="ECO:0000256" key="4">
    <source>
        <dbReference type="ARBA" id="ARBA00022737"/>
    </source>
</evidence>
<proteinExistence type="predicted"/>
<dbReference type="SMART" id="SM00409">
    <property type="entry name" value="IG"/>
    <property type="match status" value="3"/>
</dbReference>
<evidence type="ECO:0000256" key="7">
    <source>
        <dbReference type="ARBA" id="ARBA00023180"/>
    </source>
</evidence>
<dbReference type="PROSITE" id="PS50835">
    <property type="entry name" value="IG_LIKE"/>
    <property type="match status" value="2"/>
</dbReference>
<feature type="domain" description="Ig-like" evidence="9">
    <location>
        <begin position="198"/>
        <end position="284"/>
    </location>
</feature>
<evidence type="ECO:0000256" key="2">
    <source>
        <dbReference type="ARBA" id="ARBA00022475"/>
    </source>
</evidence>
<accession>A0A5E4BUM3</accession>
<dbReference type="FunFam" id="2.60.40.10:FF:000357">
    <property type="entry name" value="Fc receptor like 1"/>
    <property type="match status" value="1"/>
</dbReference>
<comment type="subcellular location">
    <subcellularLocation>
        <location evidence="1">Cell membrane</location>
    </subcellularLocation>
</comment>
<evidence type="ECO:0000313" key="11">
    <source>
        <dbReference type="Proteomes" id="UP000335636"/>
    </source>
</evidence>
<feature type="domain" description="Ig-like" evidence="9">
    <location>
        <begin position="102"/>
        <end position="188"/>
    </location>
</feature>
<keyword evidence="6" id="KW-1015">Disulfide bond</keyword>
<dbReference type="GO" id="GO:0007166">
    <property type="term" value="P:cell surface receptor signaling pathway"/>
    <property type="evidence" value="ECO:0007669"/>
    <property type="project" value="TreeGrafter"/>
</dbReference>
<keyword evidence="11" id="KW-1185">Reference proteome</keyword>
<evidence type="ECO:0000256" key="5">
    <source>
        <dbReference type="ARBA" id="ARBA00023136"/>
    </source>
</evidence>
<keyword evidence="2" id="KW-1003">Cell membrane</keyword>
<reference evidence="10" key="1">
    <citation type="submission" date="2019-04" db="EMBL/GenBank/DDBJ databases">
        <authorList>
            <person name="Alioto T."/>
            <person name="Alioto T."/>
        </authorList>
    </citation>
    <scope>NUCLEOTIDE SEQUENCE [LARGE SCALE GENOMIC DNA]</scope>
</reference>
<evidence type="ECO:0000256" key="8">
    <source>
        <dbReference type="ARBA" id="ARBA00023319"/>
    </source>
</evidence>
<keyword evidence="7" id="KW-0325">Glycoprotein</keyword>
<dbReference type="InterPro" id="IPR003598">
    <property type="entry name" value="Ig_sub2"/>
</dbReference>
<dbReference type="InterPro" id="IPR007110">
    <property type="entry name" value="Ig-like_dom"/>
</dbReference>
<dbReference type="InterPro" id="IPR050488">
    <property type="entry name" value="Ig_Fc_receptor"/>
</dbReference>
<dbReference type="PANTHER" id="PTHR11481">
    <property type="entry name" value="IMMUNOGLOBULIN FC RECEPTOR"/>
    <property type="match status" value="1"/>
</dbReference>
<dbReference type="SMART" id="SM00408">
    <property type="entry name" value="IGc2"/>
    <property type="match status" value="3"/>
</dbReference>
<dbReference type="AlphaFoldDB" id="A0A5E4BUM3"/>
<evidence type="ECO:0000256" key="3">
    <source>
        <dbReference type="ARBA" id="ARBA00022729"/>
    </source>
</evidence>
<dbReference type="InterPro" id="IPR003599">
    <property type="entry name" value="Ig_sub"/>
</dbReference>
<dbReference type="Pfam" id="PF13895">
    <property type="entry name" value="Ig_2"/>
    <property type="match status" value="2"/>
</dbReference>
<keyword evidence="4" id="KW-0677">Repeat</keyword>
<dbReference type="InterPro" id="IPR013783">
    <property type="entry name" value="Ig-like_fold"/>
</dbReference>
<dbReference type="FunFam" id="2.60.40.10:FF:000651">
    <property type="entry name" value="Fc receptor like 1"/>
    <property type="match status" value="1"/>
</dbReference>
<dbReference type="PANTHER" id="PTHR11481:SF62">
    <property type="entry name" value="FC RECEPTOR-LIKE PROTEIN 6"/>
    <property type="match status" value="1"/>
</dbReference>
<dbReference type="Proteomes" id="UP000335636">
    <property type="component" value="Unassembled WGS sequence"/>
</dbReference>
<dbReference type="CDD" id="cd00096">
    <property type="entry name" value="Ig"/>
    <property type="match status" value="1"/>
</dbReference>
<evidence type="ECO:0000256" key="6">
    <source>
        <dbReference type="ARBA" id="ARBA00023157"/>
    </source>
</evidence>
<comment type="caution">
    <text evidence="10">The sequence shown here is derived from an EMBL/GenBank/DDBJ whole genome shotgun (WGS) entry which is preliminary data.</text>
</comment>
<dbReference type="EMBL" id="CABDUW010000659">
    <property type="protein sequence ID" value="VTJ73016.1"/>
    <property type="molecule type" value="Genomic_DNA"/>
</dbReference>
<evidence type="ECO:0000313" key="10">
    <source>
        <dbReference type="EMBL" id="VTJ73016.1"/>
    </source>
</evidence>
<dbReference type="Gene3D" id="2.60.40.10">
    <property type="entry name" value="Immunoglobulins"/>
    <property type="match status" value="3"/>
</dbReference>
<keyword evidence="3" id="KW-0732">Signal</keyword>
<dbReference type="SUPFAM" id="SSF48726">
    <property type="entry name" value="Immunoglobulin"/>
    <property type="match status" value="3"/>
</dbReference>
<organism evidence="10 11">
    <name type="scientific">Marmota monax</name>
    <name type="common">Woodchuck</name>
    <dbReference type="NCBI Taxonomy" id="9995"/>
    <lineage>
        <taxon>Eukaryota</taxon>
        <taxon>Metazoa</taxon>
        <taxon>Chordata</taxon>
        <taxon>Craniata</taxon>
        <taxon>Vertebrata</taxon>
        <taxon>Euteleostomi</taxon>
        <taxon>Mammalia</taxon>
        <taxon>Eutheria</taxon>
        <taxon>Euarchontoglires</taxon>
        <taxon>Glires</taxon>
        <taxon>Rodentia</taxon>
        <taxon>Sciuromorpha</taxon>
        <taxon>Sciuridae</taxon>
        <taxon>Xerinae</taxon>
        <taxon>Marmotini</taxon>
        <taxon>Marmota</taxon>
    </lineage>
</organism>
<protein>
    <recommendedName>
        <fullName evidence="9">Ig-like domain-containing protein</fullName>
    </recommendedName>
</protein>
<gene>
    <name evidence="10" type="ORF">MONAX_5E028156</name>
</gene>